<dbReference type="EC" id="3.6.1.57" evidence="2"/>
<reference evidence="2" key="2">
    <citation type="submission" date="2023-06" db="EMBL/GenBank/DDBJ databases">
        <authorList>
            <person name="Lucena T."/>
            <person name="Sun Q."/>
        </authorList>
    </citation>
    <scope>NUCLEOTIDE SEQUENCE</scope>
    <source>
        <strain evidence="2">CECT 7703</strain>
    </source>
</reference>
<protein>
    <submittedName>
        <fullName evidence="2">UDP-2,4-diacetamido-2,4, 6-trideoxy-beta-L-altropyranose hydrolase</fullName>
        <ecNumber evidence="2">3.6.1.57</ecNumber>
    </submittedName>
</protein>
<dbReference type="SUPFAM" id="SSF55729">
    <property type="entry name" value="Acyl-CoA N-acyltransferases (Nat)"/>
    <property type="match status" value="1"/>
</dbReference>
<dbReference type="Proteomes" id="UP001180081">
    <property type="component" value="Unassembled WGS sequence"/>
</dbReference>
<dbReference type="GO" id="GO:0016787">
    <property type="term" value="F:hydrolase activity"/>
    <property type="evidence" value="ECO:0007669"/>
    <property type="project" value="UniProtKB-KW"/>
</dbReference>
<keyword evidence="2" id="KW-0378">Hydrolase</keyword>
<dbReference type="EMBL" id="JAUFPU010000019">
    <property type="protein sequence ID" value="MDN3579053.1"/>
    <property type="molecule type" value="Genomic_DNA"/>
</dbReference>
<dbReference type="Gene3D" id="3.40.630.30">
    <property type="match status" value="1"/>
</dbReference>
<evidence type="ECO:0000313" key="3">
    <source>
        <dbReference type="Proteomes" id="UP001180081"/>
    </source>
</evidence>
<dbReference type="Pfam" id="PF13302">
    <property type="entry name" value="Acetyltransf_3"/>
    <property type="match status" value="1"/>
</dbReference>
<organism evidence="2 3">
    <name type="scientific">Chitinimonas viridis</name>
    <dbReference type="NCBI Taxonomy" id="664880"/>
    <lineage>
        <taxon>Bacteria</taxon>
        <taxon>Pseudomonadati</taxon>
        <taxon>Pseudomonadota</taxon>
        <taxon>Betaproteobacteria</taxon>
        <taxon>Neisseriales</taxon>
        <taxon>Chitinibacteraceae</taxon>
        <taxon>Chitinimonas</taxon>
    </lineage>
</organism>
<name>A0ABT8B9X2_9NEIS</name>
<reference evidence="2" key="1">
    <citation type="journal article" date="2014" name="Int. J. Syst. Evol. Microbiol.">
        <title>Complete genome of a new Firmicutes species belonging to the dominant human colonic microbiota ('Ruminococcus bicirculans') reveals two chromosomes and a selective capacity to utilize plant glucans.</title>
        <authorList>
            <consortium name="NISC Comparative Sequencing Program"/>
            <person name="Wegmann U."/>
            <person name="Louis P."/>
            <person name="Goesmann A."/>
            <person name="Henrissat B."/>
            <person name="Duncan S.H."/>
            <person name="Flint H.J."/>
        </authorList>
    </citation>
    <scope>NUCLEOTIDE SEQUENCE</scope>
    <source>
        <strain evidence="2">CECT 7703</strain>
    </source>
</reference>
<feature type="domain" description="N-acetyltransferase" evidence="1">
    <location>
        <begin position="353"/>
        <end position="503"/>
    </location>
</feature>
<dbReference type="PROSITE" id="PS51186">
    <property type="entry name" value="GNAT"/>
    <property type="match status" value="1"/>
</dbReference>
<dbReference type="SUPFAM" id="SSF53756">
    <property type="entry name" value="UDP-Glycosyltransferase/glycogen phosphorylase"/>
    <property type="match status" value="1"/>
</dbReference>
<dbReference type="RefSeq" id="WP_290334378.1">
    <property type="nucleotide sequence ID" value="NZ_JAUFPU010000019.1"/>
</dbReference>
<gene>
    <name evidence="2" type="primary">pseG</name>
    <name evidence="2" type="ORF">QWZ03_19985</name>
</gene>
<evidence type="ECO:0000313" key="2">
    <source>
        <dbReference type="EMBL" id="MDN3579053.1"/>
    </source>
</evidence>
<dbReference type="PANTHER" id="PTHR21015">
    <property type="entry name" value="UDP-N-ACETYLGLUCOSAMINE--N-ACETYLMURAMYL-(PENTAPEPTIDE) PYROPHOSPHORYL-UNDECAPRENOL N-ACETYLGLUCOSAMINE TRANSFERASE 1"/>
    <property type="match status" value="1"/>
</dbReference>
<keyword evidence="3" id="KW-1185">Reference proteome</keyword>
<evidence type="ECO:0000259" key="1">
    <source>
        <dbReference type="PROSITE" id="PS51186"/>
    </source>
</evidence>
<dbReference type="PANTHER" id="PTHR21015:SF22">
    <property type="entry name" value="GLYCOSYLTRANSFERASE"/>
    <property type="match status" value="1"/>
</dbReference>
<dbReference type="NCBIfam" id="TIGR03590">
    <property type="entry name" value="PseG"/>
    <property type="match status" value="1"/>
</dbReference>
<dbReference type="InterPro" id="IPR000182">
    <property type="entry name" value="GNAT_dom"/>
</dbReference>
<dbReference type="InterPro" id="IPR020023">
    <property type="entry name" value="PseG"/>
</dbReference>
<dbReference type="Gene3D" id="3.40.50.2000">
    <property type="entry name" value="Glycogen Phosphorylase B"/>
    <property type="match status" value="1"/>
</dbReference>
<dbReference type="Gene3D" id="3.40.50.11190">
    <property type="match status" value="1"/>
</dbReference>
<sequence length="503" mass="53947">MNILFRADASLAIGSGHVMRCLTLAHVLATAGAKVSFACRALPGNALDLIADQGFVVHALPAVYPGEVAEVDIEAALDWQADIDALRAVLSAQAQFDWVVVDHYGLDAHWQQAARQYAQCIAVVDDLANRGHAADLLLDQNLSALHADYTRLLPNHARALLGPRYALLRPAYRGGATMVSPVARRVVVSFGGVDAGGETFKAMDALADLPDLEVDFVAGAANPAWAGLVQKAEGKPQWRLHRHVADFASLMRQADLFVGAGGGTSWERAALGLPTLCIAVAPNQVANAEHMAAAGAQLYLGEAGQVTVAGLREAIRLLAGNHGLRRSLSQRSGQLVDGLGAQRVAAALLAQGLRLRPATQDDARLLHEGRNAESVRRWSLQTAPIPWDRHLAWLAASLLNPDRRLLVAEASDGPVGVLRYDHTGAGRAEVSIYLLVGREGLGWARAMLQRGDQHIKQYWPDLLAIDAIVRPDNLASLGLFRQAGYVQADCHFVRHLEADPTSC</sequence>
<proteinExistence type="predicted"/>
<accession>A0ABT8B9X2</accession>
<comment type="caution">
    <text evidence="2">The sequence shown here is derived from an EMBL/GenBank/DDBJ whole genome shotgun (WGS) entry which is preliminary data.</text>
</comment>
<dbReference type="InterPro" id="IPR016181">
    <property type="entry name" value="Acyl_CoA_acyltransferase"/>
</dbReference>